<dbReference type="Gene3D" id="1.20.120.1750">
    <property type="match status" value="1"/>
</dbReference>
<dbReference type="Proteomes" id="UP000054560">
    <property type="component" value="Unassembled WGS sequence"/>
</dbReference>
<organism evidence="1 2">
    <name type="scientific">Sphaeroforma arctica JP610</name>
    <dbReference type="NCBI Taxonomy" id="667725"/>
    <lineage>
        <taxon>Eukaryota</taxon>
        <taxon>Ichthyosporea</taxon>
        <taxon>Ichthyophonida</taxon>
        <taxon>Sphaeroforma</taxon>
    </lineage>
</organism>
<evidence type="ECO:0000313" key="1">
    <source>
        <dbReference type="EMBL" id="KNC75327.1"/>
    </source>
</evidence>
<keyword evidence="2" id="KW-1185">Reference proteome</keyword>
<dbReference type="EMBL" id="KQ243695">
    <property type="protein sequence ID" value="KNC75327.1"/>
    <property type="molecule type" value="Genomic_DNA"/>
</dbReference>
<gene>
    <name evidence="1" type="ORF">SARC_12142</name>
</gene>
<evidence type="ECO:0000313" key="2">
    <source>
        <dbReference type="Proteomes" id="UP000054560"/>
    </source>
</evidence>
<dbReference type="AlphaFoldDB" id="A0A0L0FEX5"/>
<evidence type="ECO:0008006" key="3">
    <source>
        <dbReference type="Google" id="ProtNLM"/>
    </source>
</evidence>
<dbReference type="GeneID" id="25912646"/>
<name>A0A0L0FEX5_9EUKA</name>
<reference evidence="1 2" key="1">
    <citation type="submission" date="2011-02" db="EMBL/GenBank/DDBJ databases">
        <title>The Genome Sequence of Sphaeroforma arctica JP610.</title>
        <authorList>
            <consortium name="The Broad Institute Genome Sequencing Platform"/>
            <person name="Russ C."/>
            <person name="Cuomo C."/>
            <person name="Young S.K."/>
            <person name="Zeng Q."/>
            <person name="Gargeya S."/>
            <person name="Alvarado L."/>
            <person name="Berlin A."/>
            <person name="Chapman S.B."/>
            <person name="Chen Z."/>
            <person name="Freedman E."/>
            <person name="Gellesch M."/>
            <person name="Goldberg J."/>
            <person name="Griggs A."/>
            <person name="Gujja S."/>
            <person name="Heilman E."/>
            <person name="Heiman D."/>
            <person name="Howarth C."/>
            <person name="Mehta T."/>
            <person name="Neiman D."/>
            <person name="Pearson M."/>
            <person name="Roberts A."/>
            <person name="Saif S."/>
            <person name="Shea T."/>
            <person name="Shenoy N."/>
            <person name="Sisk P."/>
            <person name="Stolte C."/>
            <person name="Sykes S."/>
            <person name="White J."/>
            <person name="Yandava C."/>
            <person name="Burger G."/>
            <person name="Gray M.W."/>
            <person name="Holland P.W.H."/>
            <person name="King N."/>
            <person name="Lang F.B.F."/>
            <person name="Roger A.J."/>
            <person name="Ruiz-Trillo I."/>
            <person name="Haas B."/>
            <person name="Nusbaum C."/>
            <person name="Birren B."/>
        </authorList>
    </citation>
    <scope>NUCLEOTIDE SEQUENCE [LARGE SCALE GENOMIC DNA]</scope>
    <source>
        <strain evidence="1 2">JP610</strain>
    </source>
</reference>
<proteinExistence type="predicted"/>
<sequence length="579" mass="63929">MSPLEDPECSICCVDSADLPPATILVECPFCAMYECTVCMERNAASSTKPGPMCMNCDGLYTLSTLQKLPKIVRGLYESWSARYLLAQDEERRSDPVIRETVALIKRSIRDAQANVILCRSDKTNASSGSLLIEHDQNSYSHVTDTSAATTLVSSRRRLARPGSRVHKAHGIAKKKPSSFRANYKNSKNKYLALIDPTVLPGAWSDSGVFIYGAVPAKTATAIVTQFLREITATREPADDTGREGASSRVQIACLTPECPGYLSYPTGLCFQCTKVYCRACTQPLKLTQIANAMLIDSVHPDSSSLTRLAALAVKDHTCDPDRLATEKHLRDTTTACPNPKCGARVSKTWGCDQMWCTMPNCRTLFSYMTGKRITSGFVHNPHYTQYLRAGGERVTLGAEDIPGVNPDATTTTNTDNGHRCENDFGTTAEKVGDLYYSNTVDDLMTYLVQIRDLDLPALLAFQSRISRDNTVRYLCGFMSETAYVRLLRTHDERMVVAACLYTCILQYTDLGAQLMLDLCLEHEPEPVVVSAIDKLTRMVTQTTMSEIRKITGKTMLVTVTSKEVIVPLAGVELSKRTF</sequence>
<accession>A0A0L0FEX5</accession>
<dbReference type="RefSeq" id="XP_014149229.1">
    <property type="nucleotide sequence ID" value="XM_014293754.1"/>
</dbReference>
<protein>
    <recommendedName>
        <fullName evidence="3">RING-type domain-containing protein</fullName>
    </recommendedName>
</protein>